<dbReference type="InterPro" id="IPR017517">
    <property type="entry name" value="Maleyloyr_isom"/>
</dbReference>
<dbReference type="InterPro" id="IPR010872">
    <property type="entry name" value="MDMPI_C-term_domain"/>
</dbReference>
<dbReference type="RefSeq" id="WP_189937275.1">
    <property type="nucleotide sequence ID" value="NZ_BNCD01000023.1"/>
</dbReference>
<name>A0A919L7S0_9ACTN</name>
<dbReference type="NCBIfam" id="TIGR03083">
    <property type="entry name" value="maleylpyruvate isomerase family mycothiol-dependent enzyme"/>
    <property type="match status" value="1"/>
</dbReference>
<protein>
    <recommendedName>
        <fullName evidence="5">Maleylpyruvate isomerase family mycothiol-dependent enzyme</fullName>
    </recommendedName>
</protein>
<accession>A0A919L7S0</accession>
<reference evidence="3" key="1">
    <citation type="journal article" date="2014" name="Int. J. Syst. Evol. Microbiol.">
        <title>Complete genome sequence of Corynebacterium casei LMG S-19264T (=DSM 44701T), isolated from a smear-ripened cheese.</title>
        <authorList>
            <consortium name="US DOE Joint Genome Institute (JGI-PGF)"/>
            <person name="Walter F."/>
            <person name="Albersmeier A."/>
            <person name="Kalinowski J."/>
            <person name="Ruckert C."/>
        </authorList>
    </citation>
    <scope>NUCLEOTIDE SEQUENCE</scope>
    <source>
        <strain evidence="3">JCM 5069</strain>
    </source>
</reference>
<evidence type="ECO:0000259" key="2">
    <source>
        <dbReference type="Pfam" id="PF11716"/>
    </source>
</evidence>
<evidence type="ECO:0000313" key="4">
    <source>
        <dbReference type="Proteomes" id="UP000603708"/>
    </source>
</evidence>
<dbReference type="AlphaFoldDB" id="A0A919L7S0"/>
<dbReference type="PANTHER" id="PTHR40758">
    <property type="entry name" value="CONSERVED PROTEIN"/>
    <property type="match status" value="1"/>
</dbReference>
<dbReference type="GO" id="GO:0046872">
    <property type="term" value="F:metal ion binding"/>
    <property type="evidence" value="ECO:0007669"/>
    <property type="project" value="InterPro"/>
</dbReference>
<dbReference type="Proteomes" id="UP000603708">
    <property type="component" value="Unassembled WGS sequence"/>
</dbReference>
<reference evidence="3" key="2">
    <citation type="submission" date="2020-09" db="EMBL/GenBank/DDBJ databases">
        <authorList>
            <person name="Sun Q."/>
            <person name="Ohkuma M."/>
        </authorList>
    </citation>
    <scope>NUCLEOTIDE SEQUENCE</scope>
    <source>
        <strain evidence="3">JCM 5069</strain>
    </source>
</reference>
<comment type="caution">
    <text evidence="3">The sequence shown here is derived from an EMBL/GenBank/DDBJ whole genome shotgun (WGS) entry which is preliminary data.</text>
</comment>
<gene>
    <name evidence="3" type="ORF">GCM10018793_58930</name>
</gene>
<evidence type="ECO:0000259" key="1">
    <source>
        <dbReference type="Pfam" id="PF07398"/>
    </source>
</evidence>
<dbReference type="Pfam" id="PF07398">
    <property type="entry name" value="MDMPI_C"/>
    <property type="match status" value="1"/>
</dbReference>
<keyword evidence="4" id="KW-1185">Reference proteome</keyword>
<feature type="domain" description="Mycothiol-dependent maleylpyruvate isomerase metal-binding" evidence="2">
    <location>
        <begin position="25"/>
        <end position="151"/>
    </location>
</feature>
<dbReference type="GO" id="GO:0005886">
    <property type="term" value="C:plasma membrane"/>
    <property type="evidence" value="ECO:0007669"/>
    <property type="project" value="TreeGrafter"/>
</dbReference>
<dbReference type="PANTHER" id="PTHR40758:SF1">
    <property type="entry name" value="CONSERVED PROTEIN"/>
    <property type="match status" value="1"/>
</dbReference>
<organism evidence="3 4">
    <name type="scientific">Streptomyces sulfonofaciens</name>
    <dbReference type="NCBI Taxonomy" id="68272"/>
    <lineage>
        <taxon>Bacteria</taxon>
        <taxon>Bacillati</taxon>
        <taxon>Actinomycetota</taxon>
        <taxon>Actinomycetes</taxon>
        <taxon>Kitasatosporales</taxon>
        <taxon>Streptomycetaceae</taxon>
        <taxon>Streptomyces</taxon>
    </lineage>
</organism>
<sequence>MTFPDGGLRAGRLRHGLGHERYCAEVVEQTRLLRAVLTSGVDLSTPVPTCPAWTIGELARHTGAAVRRVEVLVRTQAAGDIEAGDVPGAHGPDEEGPEAFDDWLAESAEMTAETLRAAGADADVWSWSPDRTAGFWARRTTHELALHRADATLAAGLPYALAPEVAADALDEWLDIVRFVQMTAVPGDGRSVVPAGGAGSSLHLHATDAPPGLAAEWLIDLHEDGFAWRRGHGTATVTLRGPLTEVLLAFYRRRSPDTGPVTVLGERDLLDFWLARASFE</sequence>
<dbReference type="InterPro" id="IPR024344">
    <property type="entry name" value="MDMPI_metal-binding"/>
</dbReference>
<proteinExistence type="predicted"/>
<dbReference type="EMBL" id="BNCD01000023">
    <property type="protein sequence ID" value="GHH86574.1"/>
    <property type="molecule type" value="Genomic_DNA"/>
</dbReference>
<evidence type="ECO:0008006" key="5">
    <source>
        <dbReference type="Google" id="ProtNLM"/>
    </source>
</evidence>
<feature type="domain" description="MDMPI C-terminal" evidence="1">
    <location>
        <begin position="164"/>
        <end position="271"/>
    </location>
</feature>
<evidence type="ECO:0000313" key="3">
    <source>
        <dbReference type="EMBL" id="GHH86574.1"/>
    </source>
</evidence>
<dbReference type="Pfam" id="PF11716">
    <property type="entry name" value="MDMPI_N"/>
    <property type="match status" value="1"/>
</dbReference>